<dbReference type="PANTHER" id="PTHR10338:SF108">
    <property type="entry name" value="INTER-ALPHA-TRYPSIN INHIBITOR HEAVY CHAIN H4-LIKE PROTEIN"/>
    <property type="match status" value="1"/>
</dbReference>
<organism evidence="2">
    <name type="scientific">Arion vulgaris</name>
    <dbReference type="NCBI Taxonomy" id="1028688"/>
    <lineage>
        <taxon>Eukaryota</taxon>
        <taxon>Metazoa</taxon>
        <taxon>Spiralia</taxon>
        <taxon>Lophotrochozoa</taxon>
        <taxon>Mollusca</taxon>
        <taxon>Gastropoda</taxon>
        <taxon>Heterobranchia</taxon>
        <taxon>Euthyneura</taxon>
        <taxon>Panpulmonata</taxon>
        <taxon>Eupulmonata</taxon>
        <taxon>Stylommatophora</taxon>
        <taxon>Helicina</taxon>
        <taxon>Arionoidea</taxon>
        <taxon>Arionidae</taxon>
        <taxon>Arion</taxon>
    </lineage>
</organism>
<dbReference type="InterPro" id="IPR002035">
    <property type="entry name" value="VWF_A"/>
</dbReference>
<dbReference type="InterPro" id="IPR050934">
    <property type="entry name" value="ITIH"/>
</dbReference>
<reference evidence="2" key="1">
    <citation type="submission" date="2014-12" db="EMBL/GenBank/DDBJ databases">
        <title>Insight into the proteome of Arion vulgaris.</title>
        <authorList>
            <person name="Aradska J."/>
            <person name="Bulat T."/>
            <person name="Smidak R."/>
            <person name="Sarate P."/>
            <person name="Gangsoo J."/>
            <person name="Sialana F."/>
            <person name="Bilban M."/>
            <person name="Lubec G."/>
        </authorList>
    </citation>
    <scope>NUCLEOTIDE SEQUENCE</scope>
    <source>
        <tissue evidence="2">Skin</tissue>
    </source>
</reference>
<proteinExistence type="predicted"/>
<evidence type="ECO:0000313" key="2">
    <source>
        <dbReference type="EMBL" id="CEK91977.1"/>
    </source>
</evidence>
<gene>
    <name evidence="2" type="primary">ORF185924</name>
</gene>
<protein>
    <recommendedName>
        <fullName evidence="1">VWFA domain-containing protein</fullName>
    </recommendedName>
</protein>
<dbReference type="PANTHER" id="PTHR10338">
    <property type="entry name" value="INTER-ALPHA-TRYPSIN INHIBITOR HEAVY CHAIN FAMILY MEMBER"/>
    <property type="match status" value="1"/>
</dbReference>
<dbReference type="AlphaFoldDB" id="A0A0B7BGJ3"/>
<feature type="domain" description="VWFA" evidence="1">
    <location>
        <begin position="1"/>
        <end position="136"/>
    </location>
</feature>
<sequence length="542" mass="59890">SFSVKPWQQTLVLATETMVIEAKKFVTSMYAGGGTDINSALLAGISEIKATEEKRVGMIFFLTDGLPSYGVTYPQSIAANVLKSNGKASLIFSLAFGSDADYNLVTTISAQNNGFARKIYTDSDAALQVSSLYNEISAVAIKGFSINYLPSSVDQCTLTNHKFPVIFNNSEVIVGGKIADNAQVFELVMTGTNKTASFNTVLNFDVTNLTLNDESLNTFFTMPRDFSGIIEKMWAYLTIKQYLRETEIHVTNGTKVEELNSKVLQMSLKYKFVTPLTSMVVTKPDSSDKPIVCLFGDRNDIVTMKAVMNSMQSNVHSDMIRHSRLHAARVKLNDITMALKNIHRSTAMFPEFQGVSSRPTIISVTGFHVSAITAETANLSICLTTKKITDGTYKLFQLPNGVELSINTSCTGKQCKKLMIKSVVLKANGDIYTISLDQNGDWIYNNNSTFIISPNRDVLTISVEGFKLNITRIQMNKSQKQFIMAFSVNSSKGCEGLIGSLLNMRPKLKNKWRKFRVPAVCKDKAKDISNSLNNKLAAKYKV</sequence>
<dbReference type="EMBL" id="HACG01045112">
    <property type="protein sequence ID" value="CEK91977.1"/>
    <property type="molecule type" value="Transcribed_RNA"/>
</dbReference>
<dbReference type="PROSITE" id="PS50234">
    <property type="entry name" value="VWFA"/>
    <property type="match status" value="1"/>
</dbReference>
<accession>A0A0B7BGJ3</accession>
<dbReference type="Gene3D" id="3.40.50.410">
    <property type="entry name" value="von Willebrand factor, type A domain"/>
    <property type="match status" value="1"/>
</dbReference>
<name>A0A0B7BGJ3_9EUPU</name>
<dbReference type="SUPFAM" id="SSF53300">
    <property type="entry name" value="vWA-like"/>
    <property type="match status" value="1"/>
</dbReference>
<dbReference type="InterPro" id="IPR036465">
    <property type="entry name" value="vWFA_dom_sf"/>
</dbReference>
<feature type="non-terminal residue" evidence="2">
    <location>
        <position position="1"/>
    </location>
</feature>
<evidence type="ECO:0000259" key="1">
    <source>
        <dbReference type="PROSITE" id="PS50234"/>
    </source>
</evidence>